<evidence type="ECO:0000313" key="1">
    <source>
        <dbReference type="EMBL" id="CAD8462894.1"/>
    </source>
</evidence>
<organism evidence="1">
    <name type="scientific">Amorphochlora amoebiformis</name>
    <dbReference type="NCBI Taxonomy" id="1561963"/>
    <lineage>
        <taxon>Eukaryota</taxon>
        <taxon>Sar</taxon>
        <taxon>Rhizaria</taxon>
        <taxon>Cercozoa</taxon>
        <taxon>Chlorarachniophyceae</taxon>
        <taxon>Amorphochlora</taxon>
    </lineage>
</organism>
<accession>A0A7S0H6J8</accession>
<sequence>MTQRSVRSLAEREVSNRARLRQEAANPFGVVRLWGSGALSVQALVASLVAITRLTASIGNAPGAAPVTESLQTLGIDLACFGALAAIFLRERAQEAKRLQKFEREEMLSQLVVELPSGRRMQLQDIQGFARLVIVSDDSAKLKDSLDGAEELRPELSERAVIVVPVDTGTSSGEDAESIDWAVWRSAAPTPSTGDKEPSKPFVVKPVRIDEWRQWLLDQKEEANLSPDQGVWISLRKDGRVRSSGKGSPPWMRFARTLPPDKGAWGGFLDGMDGRV</sequence>
<dbReference type="AlphaFoldDB" id="A0A7S0H6J8"/>
<dbReference type="EMBL" id="HBEM01032025">
    <property type="protein sequence ID" value="CAD8462894.1"/>
    <property type="molecule type" value="Transcribed_RNA"/>
</dbReference>
<dbReference type="PANTHER" id="PTHR35498">
    <property type="entry name" value="PROTEIN LOW PSII ACCUMULATION 1, CHLOROPLASTIC"/>
    <property type="match status" value="1"/>
</dbReference>
<proteinExistence type="predicted"/>
<protein>
    <submittedName>
        <fullName evidence="1">Uncharacterized protein</fullName>
    </submittedName>
</protein>
<dbReference type="Pfam" id="PF11998">
    <property type="entry name" value="DUF3493"/>
    <property type="match status" value="1"/>
</dbReference>
<gene>
    <name evidence="1" type="ORF">LAMO00422_LOCUS21854</name>
</gene>
<reference evidence="1" key="1">
    <citation type="submission" date="2021-01" db="EMBL/GenBank/DDBJ databases">
        <authorList>
            <person name="Corre E."/>
            <person name="Pelletier E."/>
            <person name="Niang G."/>
            <person name="Scheremetjew M."/>
            <person name="Finn R."/>
            <person name="Kale V."/>
            <person name="Holt S."/>
            <person name="Cochrane G."/>
            <person name="Meng A."/>
            <person name="Brown T."/>
            <person name="Cohen L."/>
        </authorList>
    </citation>
    <scope>NUCLEOTIDE SEQUENCE</scope>
    <source>
        <strain evidence="1">CCMP2058</strain>
    </source>
</reference>
<dbReference type="InterPro" id="IPR021883">
    <property type="entry name" value="LPA1-like"/>
</dbReference>
<dbReference type="PANTHER" id="PTHR35498:SF1">
    <property type="entry name" value="LOW PSII ACCUMULATION-LIKE PROTEIN"/>
    <property type="match status" value="1"/>
</dbReference>
<name>A0A7S0H6J8_9EUKA</name>